<proteinExistence type="predicted"/>
<name>A0A2V5H0K0_ASPV1</name>
<accession>A0A2V5H0K0</accession>
<gene>
    <name evidence="2" type="ORF">BO99DRAFT_263597</name>
</gene>
<dbReference type="Proteomes" id="UP000249829">
    <property type="component" value="Unassembled WGS sequence"/>
</dbReference>
<dbReference type="EMBL" id="KZ825195">
    <property type="protein sequence ID" value="PYI15094.1"/>
    <property type="molecule type" value="Genomic_DNA"/>
</dbReference>
<evidence type="ECO:0000313" key="2">
    <source>
        <dbReference type="EMBL" id="PYI15094.1"/>
    </source>
</evidence>
<keyword evidence="3" id="KW-1185">Reference proteome</keyword>
<reference evidence="2 3" key="1">
    <citation type="submission" date="2018-02" db="EMBL/GenBank/DDBJ databases">
        <title>The genomes of Aspergillus section Nigri reveals drivers in fungal speciation.</title>
        <authorList>
            <consortium name="DOE Joint Genome Institute"/>
            <person name="Vesth T.C."/>
            <person name="Nybo J."/>
            <person name="Theobald S."/>
            <person name="Brandl J."/>
            <person name="Frisvad J.C."/>
            <person name="Nielsen K.F."/>
            <person name="Lyhne E.K."/>
            <person name="Kogle M.E."/>
            <person name="Kuo A."/>
            <person name="Riley R."/>
            <person name="Clum A."/>
            <person name="Nolan M."/>
            <person name="Lipzen A."/>
            <person name="Salamov A."/>
            <person name="Henrissat B."/>
            <person name="Wiebenga A."/>
            <person name="De vries R.P."/>
            <person name="Grigoriev I.V."/>
            <person name="Mortensen U.H."/>
            <person name="Andersen M.R."/>
            <person name="Baker S.E."/>
        </authorList>
    </citation>
    <scope>NUCLEOTIDE SEQUENCE [LARGE SCALE GENOMIC DNA]</scope>
    <source>
        <strain evidence="2 3">CBS 115571</strain>
    </source>
</reference>
<protein>
    <submittedName>
        <fullName evidence="2">Uncharacterized protein</fullName>
    </submittedName>
</protein>
<sequence>MHQCFFFIEPQTQTQPTHVLCPSLAVLRLNLPTNKDRDFISRIPRPKHHPSPLPGKSSPH</sequence>
<evidence type="ECO:0000256" key="1">
    <source>
        <dbReference type="SAM" id="MobiDB-lite"/>
    </source>
</evidence>
<feature type="region of interest" description="Disordered" evidence="1">
    <location>
        <begin position="36"/>
        <end position="60"/>
    </location>
</feature>
<organism evidence="2 3">
    <name type="scientific">Aspergillus violaceofuscus (strain CBS 115571)</name>
    <dbReference type="NCBI Taxonomy" id="1450538"/>
    <lineage>
        <taxon>Eukaryota</taxon>
        <taxon>Fungi</taxon>
        <taxon>Dikarya</taxon>
        <taxon>Ascomycota</taxon>
        <taxon>Pezizomycotina</taxon>
        <taxon>Eurotiomycetes</taxon>
        <taxon>Eurotiomycetidae</taxon>
        <taxon>Eurotiales</taxon>
        <taxon>Aspergillaceae</taxon>
        <taxon>Aspergillus</taxon>
    </lineage>
</organism>
<dbReference type="AlphaFoldDB" id="A0A2V5H0K0"/>
<evidence type="ECO:0000313" key="3">
    <source>
        <dbReference type="Proteomes" id="UP000249829"/>
    </source>
</evidence>